<evidence type="ECO:0000256" key="8">
    <source>
        <dbReference type="ARBA" id="ARBA00024069"/>
    </source>
</evidence>
<evidence type="ECO:0000256" key="1">
    <source>
        <dbReference type="ARBA" id="ARBA00001232"/>
    </source>
</evidence>
<evidence type="ECO:0000256" key="4">
    <source>
        <dbReference type="ARBA" id="ARBA00022679"/>
    </source>
</evidence>
<dbReference type="InterPro" id="IPR012281">
    <property type="entry name" value="Phospholipid_synth_PlsX-like"/>
</dbReference>
<dbReference type="EMBL" id="CP048914">
    <property type="protein sequence ID" value="QMS85587.1"/>
    <property type="molecule type" value="Genomic_DNA"/>
</dbReference>
<keyword evidence="6 10" id="KW-0594">Phospholipid biosynthesis</keyword>
<gene>
    <name evidence="10 11" type="primary">plsX</name>
    <name evidence="11" type="ORF">G4Z02_07475</name>
</gene>
<evidence type="ECO:0000256" key="3">
    <source>
        <dbReference type="ARBA" id="ARBA00022516"/>
    </source>
</evidence>
<comment type="subcellular location">
    <subcellularLocation>
        <location evidence="10">Cytoplasm</location>
    </subcellularLocation>
    <text evidence="10">Associated with the membrane possibly through PlsY.</text>
</comment>
<dbReference type="SUPFAM" id="SSF53659">
    <property type="entry name" value="Isocitrate/Isopropylmalate dehydrogenase-like"/>
    <property type="match status" value="1"/>
</dbReference>
<dbReference type="UniPathway" id="UPA00085"/>
<comment type="catalytic activity">
    <reaction evidence="1 10">
        <text>a fatty acyl-[ACP] + phosphate = an acyl phosphate + holo-[ACP]</text>
        <dbReference type="Rhea" id="RHEA:42292"/>
        <dbReference type="Rhea" id="RHEA-COMP:9685"/>
        <dbReference type="Rhea" id="RHEA-COMP:14125"/>
        <dbReference type="ChEBI" id="CHEBI:43474"/>
        <dbReference type="ChEBI" id="CHEBI:59918"/>
        <dbReference type="ChEBI" id="CHEBI:64479"/>
        <dbReference type="ChEBI" id="CHEBI:138651"/>
        <dbReference type="EC" id="2.3.1.274"/>
    </reaction>
</comment>
<dbReference type="PANTHER" id="PTHR30100">
    <property type="entry name" value="FATTY ACID/PHOSPHOLIPID SYNTHESIS PROTEIN PLSX"/>
    <property type="match status" value="1"/>
</dbReference>
<evidence type="ECO:0000256" key="5">
    <source>
        <dbReference type="ARBA" id="ARBA00023098"/>
    </source>
</evidence>
<dbReference type="PANTHER" id="PTHR30100:SF1">
    <property type="entry name" value="PHOSPHATE ACYLTRANSFERASE"/>
    <property type="match status" value="1"/>
</dbReference>
<keyword evidence="11" id="KW-0012">Acyltransferase</keyword>
<dbReference type="GO" id="GO:0008654">
    <property type="term" value="P:phospholipid biosynthetic process"/>
    <property type="evidence" value="ECO:0007669"/>
    <property type="project" value="UniProtKB-KW"/>
</dbReference>
<evidence type="ECO:0000256" key="10">
    <source>
        <dbReference type="HAMAP-Rule" id="MF_00019"/>
    </source>
</evidence>
<proteinExistence type="inferred from homology"/>
<keyword evidence="4 10" id="KW-0808">Transferase</keyword>
<dbReference type="PIRSF" id="PIRSF002465">
    <property type="entry name" value="Phsphlp_syn_PlsX"/>
    <property type="match status" value="1"/>
</dbReference>
<dbReference type="KEGG" id="xcl:G4Z02_07475"/>
<comment type="similarity">
    <text evidence="10">Belongs to the PlsX family.</text>
</comment>
<evidence type="ECO:0000256" key="9">
    <source>
        <dbReference type="ARBA" id="ARBA00046608"/>
    </source>
</evidence>
<dbReference type="HAMAP" id="MF_00019">
    <property type="entry name" value="PlsX"/>
    <property type="match status" value="1"/>
</dbReference>
<keyword evidence="3 10" id="KW-0444">Lipid biosynthesis</keyword>
<name>A0A7L7KS91_9MOLU</name>
<comment type="function">
    <text evidence="10">Catalyzes the reversible formation of acyl-phosphate (acyl-PO(4)) from acyl-[acyl-carrier-protein] (acyl-ACP). This enzyme utilizes acyl-ACP as fatty acyl donor, but not acyl-CoA.</text>
</comment>
<keyword evidence="12" id="KW-1185">Reference proteome</keyword>
<dbReference type="InterPro" id="IPR003664">
    <property type="entry name" value="FA_synthesis"/>
</dbReference>
<sequence>MIKIAIDAMGGDYAPKEQVQGAMLAIEKIDDIELTLYGDETTIRQYLTDDTRITIVQTDGVINMGEKDPISAIRSNRNSSMAQALTSVRKGENDAIVSSGATQALIAGAHILVGRLKAMKRTAIAPLIPTVNNTSTILLDAGGNIEIKPEYMLHQAYFAHIYAKEVLGVEEPKIGLINLGTEPGKGRPLDKEVFELFEQDDILNFVGNVEPKLVLDPPCDILISDGFTANIVMKTIEGTAKGLGTILKQELSRGIFGKLGMLLSIKNLKGFKKRLSAEEIGGAMIYGLRGVVVKAQGASKANGFYNGIRQAAQIVRNDVLGKVTAVIERELE</sequence>
<dbReference type="GO" id="GO:0043811">
    <property type="term" value="F:phosphate:acyl-[acyl carrier protein] acyltransferase activity"/>
    <property type="evidence" value="ECO:0007669"/>
    <property type="project" value="UniProtKB-UniRule"/>
</dbReference>
<dbReference type="EC" id="2.3.1.274" evidence="8 10"/>
<evidence type="ECO:0000256" key="2">
    <source>
        <dbReference type="ARBA" id="ARBA00022490"/>
    </source>
</evidence>
<dbReference type="GO" id="GO:0005737">
    <property type="term" value="C:cytoplasm"/>
    <property type="evidence" value="ECO:0007669"/>
    <property type="project" value="UniProtKB-SubCell"/>
</dbReference>
<keyword evidence="5 10" id="KW-0443">Lipid metabolism</keyword>
<dbReference type="Pfam" id="PF02504">
    <property type="entry name" value="FA_synthesis"/>
    <property type="match status" value="1"/>
</dbReference>
<dbReference type="Proteomes" id="UP000514720">
    <property type="component" value="Chromosome"/>
</dbReference>
<reference evidence="11 12" key="1">
    <citation type="submission" date="2020-02" db="EMBL/GenBank/DDBJ databases">
        <authorList>
            <person name="Zheng R.K."/>
            <person name="Sun C.M."/>
        </authorList>
    </citation>
    <scope>NUCLEOTIDE SEQUENCE [LARGE SCALE GENOMIC DNA]</scope>
    <source>
        <strain evidence="12">zrk13</strain>
    </source>
</reference>
<dbReference type="AlphaFoldDB" id="A0A7L7KS91"/>
<evidence type="ECO:0000256" key="6">
    <source>
        <dbReference type="ARBA" id="ARBA00023209"/>
    </source>
</evidence>
<dbReference type="NCBIfam" id="TIGR00182">
    <property type="entry name" value="plsX"/>
    <property type="match status" value="1"/>
</dbReference>
<dbReference type="Gene3D" id="3.40.718.10">
    <property type="entry name" value="Isopropylmalate Dehydrogenase"/>
    <property type="match status" value="1"/>
</dbReference>
<dbReference type="GO" id="GO:0006633">
    <property type="term" value="P:fatty acid biosynthetic process"/>
    <property type="evidence" value="ECO:0007669"/>
    <property type="project" value="UniProtKB-UniRule"/>
</dbReference>
<keyword evidence="2 10" id="KW-0963">Cytoplasm</keyword>
<evidence type="ECO:0000313" key="11">
    <source>
        <dbReference type="EMBL" id="QMS85587.1"/>
    </source>
</evidence>
<evidence type="ECO:0000256" key="7">
    <source>
        <dbReference type="ARBA" id="ARBA00023264"/>
    </source>
</evidence>
<dbReference type="RefSeq" id="WP_258877388.1">
    <property type="nucleotide sequence ID" value="NZ_CP048914.1"/>
</dbReference>
<protein>
    <recommendedName>
        <fullName evidence="8 10">Phosphate acyltransferase</fullName>
        <ecNumber evidence="8 10">2.3.1.274</ecNumber>
    </recommendedName>
    <alternativeName>
        <fullName evidence="10">Acyl-ACP phosphotransacylase</fullName>
    </alternativeName>
    <alternativeName>
        <fullName evidence="10">Acyl-[acyl-carrier-protein]--phosphate acyltransferase</fullName>
    </alternativeName>
    <alternativeName>
        <fullName evidence="10">Phosphate-acyl-ACP acyltransferase</fullName>
    </alternativeName>
</protein>
<keyword evidence="7 10" id="KW-1208">Phospholipid metabolism</keyword>
<accession>A0A7L7KS91</accession>
<comment type="subunit">
    <text evidence="9 10">Homodimer. Probably interacts with PlsY.</text>
</comment>
<organism evidence="11 12">
    <name type="scientific">Candidatus Xianfuyuplasma coldseepsis</name>
    <dbReference type="NCBI Taxonomy" id="2782163"/>
    <lineage>
        <taxon>Bacteria</taxon>
        <taxon>Bacillati</taxon>
        <taxon>Mycoplasmatota</taxon>
        <taxon>Mollicutes</taxon>
        <taxon>Candidatus Izemoplasmatales</taxon>
        <taxon>Candidatus Izemoplasmataceae</taxon>
        <taxon>Candidatus Xianfuyuplasma</taxon>
    </lineage>
</organism>
<comment type="pathway">
    <text evidence="10">Lipid metabolism; phospholipid metabolism.</text>
</comment>
<evidence type="ECO:0000313" key="12">
    <source>
        <dbReference type="Proteomes" id="UP000514720"/>
    </source>
</evidence>